<dbReference type="Proteomes" id="UP001144036">
    <property type="component" value="Unassembled WGS sequence"/>
</dbReference>
<dbReference type="EMBL" id="JAPNNL010000004">
    <property type="protein sequence ID" value="MDA0632124.1"/>
    <property type="molecule type" value="Genomic_DNA"/>
</dbReference>
<gene>
    <name evidence="1" type="ORF">OUY22_01750</name>
</gene>
<comment type="caution">
    <text evidence="1">The sequence shown here is derived from an EMBL/GenBank/DDBJ whole genome shotgun (WGS) entry which is preliminary data.</text>
</comment>
<dbReference type="RefSeq" id="WP_270152904.1">
    <property type="nucleotide sequence ID" value="NZ_JAPNNL010000004.1"/>
</dbReference>
<evidence type="ECO:0000313" key="1">
    <source>
        <dbReference type="EMBL" id="MDA0632124.1"/>
    </source>
</evidence>
<name>A0ABT4S4J7_9ACTN</name>
<keyword evidence="2" id="KW-1185">Reference proteome</keyword>
<evidence type="ECO:0000313" key="2">
    <source>
        <dbReference type="Proteomes" id="UP001144036"/>
    </source>
</evidence>
<organism evidence="1 2">
    <name type="scientific">Nonomuraea corallina</name>
    <dbReference type="NCBI Taxonomy" id="2989783"/>
    <lineage>
        <taxon>Bacteria</taxon>
        <taxon>Bacillati</taxon>
        <taxon>Actinomycetota</taxon>
        <taxon>Actinomycetes</taxon>
        <taxon>Streptosporangiales</taxon>
        <taxon>Streptosporangiaceae</taxon>
        <taxon>Nonomuraea</taxon>
    </lineage>
</organism>
<evidence type="ECO:0008006" key="3">
    <source>
        <dbReference type="Google" id="ProtNLM"/>
    </source>
</evidence>
<reference evidence="1" key="1">
    <citation type="submission" date="2022-11" db="EMBL/GenBank/DDBJ databases">
        <title>Nonomuraea corallina sp. nov., a new species of the genus Nonomuraea isolated from sea side sediment in Thai sea.</title>
        <authorList>
            <person name="Ngamcharungchit C."/>
            <person name="Matsumoto A."/>
            <person name="Suriyachadkun C."/>
            <person name="Panbangred W."/>
            <person name="Inahashi Y."/>
            <person name="Intra B."/>
        </authorList>
    </citation>
    <scope>NUCLEOTIDE SEQUENCE</scope>
    <source>
        <strain evidence="1">MCN248</strain>
    </source>
</reference>
<sequence length="132" mass="14597">MEQTRYDFAFDRRFGPWLGMLGVRPDNSHVLVTEEALRVRFGPWEVASPLSNVTDVSVTGPYSAIKAIGVRMSLADRGLTFGSDVREGVCVRFRQPVRGSEPLGLVRHPGLTVTVADCAALADRLRRLVRTV</sequence>
<accession>A0ABT4S4J7</accession>
<protein>
    <recommendedName>
        <fullName evidence="3">SRPBCC family protein</fullName>
    </recommendedName>
</protein>
<proteinExistence type="predicted"/>